<organism evidence="1 2">
    <name type="scientific">Olea europaea subsp. europaea</name>
    <dbReference type="NCBI Taxonomy" id="158383"/>
    <lineage>
        <taxon>Eukaryota</taxon>
        <taxon>Viridiplantae</taxon>
        <taxon>Streptophyta</taxon>
        <taxon>Embryophyta</taxon>
        <taxon>Tracheophyta</taxon>
        <taxon>Spermatophyta</taxon>
        <taxon>Magnoliopsida</taxon>
        <taxon>eudicotyledons</taxon>
        <taxon>Gunneridae</taxon>
        <taxon>Pentapetalae</taxon>
        <taxon>asterids</taxon>
        <taxon>lamiids</taxon>
        <taxon>Lamiales</taxon>
        <taxon>Oleaceae</taxon>
        <taxon>Oleeae</taxon>
        <taxon>Olea</taxon>
    </lineage>
</organism>
<comment type="caution">
    <text evidence="1">The sequence shown here is derived from an EMBL/GenBank/DDBJ whole genome shotgun (WGS) entry which is preliminary data.</text>
</comment>
<evidence type="ECO:0000313" key="2">
    <source>
        <dbReference type="Proteomes" id="UP000594638"/>
    </source>
</evidence>
<reference evidence="1 2" key="1">
    <citation type="submission" date="2019-12" db="EMBL/GenBank/DDBJ databases">
        <authorList>
            <person name="Alioto T."/>
            <person name="Alioto T."/>
            <person name="Gomez Garrido J."/>
        </authorList>
    </citation>
    <scope>NUCLEOTIDE SEQUENCE [LARGE SCALE GENOMIC DNA]</scope>
</reference>
<name>A0A8S0VJE4_OLEEU</name>
<dbReference type="EMBL" id="CACTIH010009800">
    <property type="protein sequence ID" value="CAA3033048.1"/>
    <property type="molecule type" value="Genomic_DNA"/>
</dbReference>
<evidence type="ECO:0000313" key="1">
    <source>
        <dbReference type="EMBL" id="CAA3033048.1"/>
    </source>
</evidence>
<dbReference type="Proteomes" id="UP000594638">
    <property type="component" value="Unassembled WGS sequence"/>
</dbReference>
<dbReference type="Gramene" id="OE9A017592T1">
    <property type="protein sequence ID" value="OE9A017592C1"/>
    <property type="gene ID" value="OE9A017592"/>
</dbReference>
<keyword evidence="2" id="KW-1185">Reference proteome</keyword>
<gene>
    <name evidence="1" type="ORF">OLEA9_A017592</name>
</gene>
<dbReference type="AlphaFoldDB" id="A0A8S0VJE4"/>
<feature type="non-terminal residue" evidence="1">
    <location>
        <position position="1"/>
    </location>
</feature>
<protein>
    <submittedName>
        <fullName evidence="1">Uncharacterized protein</fullName>
    </submittedName>
</protein>
<proteinExistence type="predicted"/>
<accession>A0A8S0VJE4</accession>
<sequence length="206" mass="22635">VSSCLDVSTVEATLVSGFGRQRSLKVESMELEPRRSLNSVCKELLGVTSGEIVTWGMSLLEVRARSLAHTRKIRVDLALRQVVLGESDLKVAKVEERSSNVELSPSAPAVEALGGSEGALTSESFDGLDPFAGSGRWEWEKAGWDNAKGKWFSIWLSDWLSGNAGFMGIGINGWQERSPLQCQCLEQWQEEMARTRDMPMPIAGVF</sequence>